<evidence type="ECO:0008006" key="4">
    <source>
        <dbReference type="Google" id="ProtNLM"/>
    </source>
</evidence>
<name>A0A3P4AXE3_9BURK</name>
<dbReference type="RefSeq" id="WP_222929194.1">
    <property type="nucleotide sequence ID" value="NZ_UWPJ01000005.1"/>
</dbReference>
<dbReference type="AlphaFoldDB" id="A0A3P4AXE3"/>
<organism evidence="2 3">
    <name type="scientific">Pigmentiphaga humi</name>
    <dbReference type="NCBI Taxonomy" id="2478468"/>
    <lineage>
        <taxon>Bacteria</taxon>
        <taxon>Pseudomonadati</taxon>
        <taxon>Pseudomonadota</taxon>
        <taxon>Betaproteobacteria</taxon>
        <taxon>Burkholderiales</taxon>
        <taxon>Alcaligenaceae</taxon>
        <taxon>Pigmentiphaga</taxon>
    </lineage>
</organism>
<gene>
    <name evidence="2" type="ORF">PIGHUM_00493</name>
</gene>
<protein>
    <recommendedName>
        <fullName evidence="4">RHS Repeat protein</fullName>
    </recommendedName>
</protein>
<accession>A0A3P4AXE3</accession>
<evidence type="ECO:0000256" key="1">
    <source>
        <dbReference type="SAM" id="MobiDB-lite"/>
    </source>
</evidence>
<feature type="compositionally biased region" description="Basic residues" evidence="1">
    <location>
        <begin position="1"/>
        <end position="13"/>
    </location>
</feature>
<reference evidence="2 3" key="1">
    <citation type="submission" date="2018-10" db="EMBL/GenBank/DDBJ databases">
        <authorList>
            <person name="Criscuolo A."/>
        </authorList>
    </citation>
    <scope>NUCLEOTIDE SEQUENCE [LARGE SCALE GENOMIC DNA]</scope>
    <source>
        <strain evidence="2">DnA1</strain>
    </source>
</reference>
<feature type="region of interest" description="Disordered" evidence="1">
    <location>
        <begin position="1"/>
        <end position="26"/>
    </location>
</feature>
<dbReference type="EMBL" id="UWPJ01000005">
    <property type="protein sequence ID" value="VCU68442.1"/>
    <property type="molecule type" value="Genomic_DNA"/>
</dbReference>
<keyword evidence="3" id="KW-1185">Reference proteome</keyword>
<evidence type="ECO:0000313" key="3">
    <source>
        <dbReference type="Proteomes" id="UP000277294"/>
    </source>
</evidence>
<proteinExistence type="predicted"/>
<evidence type="ECO:0000313" key="2">
    <source>
        <dbReference type="EMBL" id="VCU68442.1"/>
    </source>
</evidence>
<dbReference type="Proteomes" id="UP000277294">
    <property type="component" value="Unassembled WGS sequence"/>
</dbReference>
<sequence>MHQRHDRAGRAAHRAQCEQGGGSAKTTTSYTYEWWDGAKQKEIKIQAEGSQPGWAPGFSRFTYDVNGNVKSATDVVGKREFRYLVDGDGQVMRRDEYLGASTNSAGELVSAHANRSHSYYYLGGHRVGNVGNDGVERVDYAQELSRTTPEQTKAEDYYKRFKPTAGADFDENYVPINSGYPGLRPVRTRYAPAIRCAALRRRCGEMLRCGGFWPMPTA</sequence>